<dbReference type="EMBL" id="CVTD020000012">
    <property type="protein sequence ID" value="CRZ34192.1"/>
    <property type="molecule type" value="Genomic_DNA"/>
</dbReference>
<comment type="subcellular location">
    <subcellularLocation>
        <location evidence="1">Membrane</location>
        <topology evidence="1">Multi-pass membrane protein</topology>
    </subcellularLocation>
</comment>
<evidence type="ECO:0000256" key="2">
    <source>
        <dbReference type="ARBA" id="ARBA00009904"/>
    </source>
</evidence>
<dbReference type="Gene3D" id="3.30.70.2750">
    <property type="match status" value="1"/>
</dbReference>
<dbReference type="PANTHER" id="PTHR11629:SF63">
    <property type="entry name" value="V-TYPE PROTON ATPASE SUBUNIT A"/>
    <property type="match status" value="1"/>
</dbReference>
<organism evidence="9 10">
    <name type="scientific">Herbinix hemicellulosilytica</name>
    <dbReference type="NCBI Taxonomy" id="1564487"/>
    <lineage>
        <taxon>Bacteria</taxon>
        <taxon>Bacillati</taxon>
        <taxon>Bacillota</taxon>
        <taxon>Clostridia</taxon>
        <taxon>Lachnospirales</taxon>
        <taxon>Lachnospiraceae</taxon>
        <taxon>Herbinix</taxon>
    </lineage>
</organism>
<feature type="transmembrane region" description="Helical" evidence="8">
    <location>
        <begin position="455"/>
        <end position="477"/>
    </location>
</feature>
<dbReference type="Gene3D" id="1.20.1460.20">
    <property type="match status" value="1"/>
</dbReference>
<name>A0A0H5SFC6_HERHM</name>
<evidence type="ECO:0000256" key="4">
    <source>
        <dbReference type="ARBA" id="ARBA00022692"/>
    </source>
</evidence>
<feature type="transmembrane region" description="Helical" evidence="8">
    <location>
        <begin position="557"/>
        <end position="577"/>
    </location>
</feature>
<keyword evidence="7 8" id="KW-0472">Membrane</keyword>
<feature type="transmembrane region" description="Helical" evidence="8">
    <location>
        <begin position="404"/>
        <end position="424"/>
    </location>
</feature>
<evidence type="ECO:0000256" key="6">
    <source>
        <dbReference type="ARBA" id="ARBA00023065"/>
    </source>
</evidence>
<dbReference type="GO" id="GO:0033179">
    <property type="term" value="C:proton-transporting V-type ATPase, V0 domain"/>
    <property type="evidence" value="ECO:0007669"/>
    <property type="project" value="InterPro"/>
</dbReference>
<protein>
    <submittedName>
        <fullName evidence="9">Uncharacterized protein</fullName>
    </submittedName>
</protein>
<dbReference type="GO" id="GO:0051117">
    <property type="term" value="F:ATPase binding"/>
    <property type="evidence" value="ECO:0007669"/>
    <property type="project" value="TreeGrafter"/>
</dbReference>
<keyword evidence="3" id="KW-0813">Transport</keyword>
<dbReference type="Proteomes" id="UP000236497">
    <property type="component" value="Unassembled WGS sequence"/>
</dbReference>
<dbReference type="AlphaFoldDB" id="A0A0H5SFC6"/>
<evidence type="ECO:0000313" key="10">
    <source>
        <dbReference type="Proteomes" id="UP000236497"/>
    </source>
</evidence>
<dbReference type="GO" id="GO:0016471">
    <property type="term" value="C:vacuolar proton-transporting V-type ATPase complex"/>
    <property type="evidence" value="ECO:0007669"/>
    <property type="project" value="TreeGrafter"/>
</dbReference>
<proteinExistence type="inferred from homology"/>
<dbReference type="GO" id="GO:0007035">
    <property type="term" value="P:vacuolar acidification"/>
    <property type="evidence" value="ECO:0007669"/>
    <property type="project" value="TreeGrafter"/>
</dbReference>
<feature type="transmembrane region" description="Helical" evidence="8">
    <location>
        <begin position="489"/>
        <end position="513"/>
    </location>
</feature>
<dbReference type="InterPro" id="IPR002490">
    <property type="entry name" value="V-ATPase_116kDa_su"/>
</dbReference>
<keyword evidence="6" id="KW-0406">Ion transport</keyword>
<dbReference type="Pfam" id="PF01496">
    <property type="entry name" value="V_ATPase_I"/>
    <property type="match status" value="2"/>
</dbReference>
<evidence type="ECO:0000256" key="1">
    <source>
        <dbReference type="ARBA" id="ARBA00004141"/>
    </source>
</evidence>
<sequence>MALQKMQRIYIYALKKDKDRILELLQRRGIIEVRNMLKEDKIFRREDIGHAKESSEKNVAAVSQALEILNSYVKENKSLLSSLKGRKELPEEVYASFGEKLESVVEIAKRIITLSKKIAEEKAELIRLQNQIEILKPWVNLDIPLNFKGTKHTAGFIGTLPKEWTLEEIYEKLAAYMPLDVEIISATKEQTCIFVLCTNTFKDNVFETLRAMDFILPSISLDKAPAEQLKDFEKQAEEIKGRINTYLEEMKSYDKSREDLYFLLDYETIRIEKYDVIGNLLQSKNVFIITGFIPEKDAKHIEEELTSKFDLAVEVTEPKNKDQVPVLYKNNGFCEPLEGIVNSFSPPGKGEIDPTMVMSLFYYMLFGLMLSDAGYGFLMAVGCAFALYKFRNTMERPMKNTLKMYLYCGISTIFWGIMFGSYFGDIFDVVGTTFFGVEKVPVIPPLWFFPVEKPMLMLTFCMAVGILHLLIGLAMKGYQAIKHKDYKSLVYDAVFWITLLISCVLLLLSMEMIKNILGINIELPAYAVKAAGILAIISAAGIILTNGRESKNPFKRILKGLYALYGISGYLSDVLSYSRLLALGLATGVIGSVINKMAAMTAGGIFGPVIFTVIVIIGHALNIGINALGAYVHTNRLQYVEFFGKFYEGGGTLFKPFGMHTKYYKIKE</sequence>
<feature type="transmembrane region" description="Helical" evidence="8">
    <location>
        <begin position="360"/>
        <end position="388"/>
    </location>
</feature>
<reference evidence="9 10" key="1">
    <citation type="submission" date="2015-06" db="EMBL/GenBank/DDBJ databases">
        <authorList>
            <person name="Wibberg Daniel"/>
        </authorList>
    </citation>
    <scope>NUCLEOTIDE SEQUENCE [LARGE SCALE GENOMIC DNA]</scope>
    <source>
        <strain evidence="9 10">T3/55T</strain>
    </source>
</reference>
<evidence type="ECO:0000256" key="7">
    <source>
        <dbReference type="ARBA" id="ARBA00023136"/>
    </source>
</evidence>
<gene>
    <name evidence="9" type="ORF">HHT355_0989</name>
</gene>
<feature type="transmembrane region" description="Helical" evidence="8">
    <location>
        <begin position="525"/>
        <end position="545"/>
    </location>
</feature>
<evidence type="ECO:0000313" key="9">
    <source>
        <dbReference type="EMBL" id="CRZ34192.1"/>
    </source>
</evidence>
<keyword evidence="5 8" id="KW-1133">Transmembrane helix</keyword>
<feature type="transmembrane region" description="Helical" evidence="8">
    <location>
        <begin position="597"/>
        <end position="621"/>
    </location>
</feature>
<keyword evidence="10" id="KW-1185">Reference proteome</keyword>
<evidence type="ECO:0000256" key="8">
    <source>
        <dbReference type="SAM" id="Phobius"/>
    </source>
</evidence>
<dbReference type="OrthoDB" id="9803814at2"/>
<comment type="similarity">
    <text evidence="2">Belongs to the V-ATPase 116 kDa subunit family.</text>
</comment>
<dbReference type="RefSeq" id="WP_103202314.1">
    <property type="nucleotide sequence ID" value="NZ_CVTD020000012.1"/>
</dbReference>
<accession>A0A0H5SFC6</accession>
<dbReference type="Gene3D" id="3.30.70.2170">
    <property type="match status" value="1"/>
</dbReference>
<dbReference type="PANTHER" id="PTHR11629">
    <property type="entry name" value="VACUOLAR PROTON ATPASES"/>
    <property type="match status" value="1"/>
</dbReference>
<dbReference type="GO" id="GO:0046961">
    <property type="term" value="F:proton-transporting ATPase activity, rotational mechanism"/>
    <property type="evidence" value="ECO:0007669"/>
    <property type="project" value="InterPro"/>
</dbReference>
<evidence type="ECO:0000256" key="3">
    <source>
        <dbReference type="ARBA" id="ARBA00022448"/>
    </source>
</evidence>
<keyword evidence="4 8" id="KW-0812">Transmembrane</keyword>
<evidence type="ECO:0000256" key="5">
    <source>
        <dbReference type="ARBA" id="ARBA00022989"/>
    </source>
</evidence>